<dbReference type="STRING" id="52247.A0A4T0X4B1"/>
<dbReference type="InterPro" id="IPR023093">
    <property type="entry name" value="ScpA-like_C"/>
</dbReference>
<comment type="caution">
    <text evidence="5">The sequence shown here is derived from an EMBL/GenBank/DDBJ whole genome shotgun (WGS) entry which is preliminary data.</text>
</comment>
<evidence type="ECO:0000256" key="1">
    <source>
        <dbReference type="ARBA" id="ARBA00004123"/>
    </source>
</evidence>
<proteinExistence type="predicted"/>
<dbReference type="Pfam" id="PF04825">
    <property type="entry name" value="Rad21_Rec8_N"/>
    <property type="match status" value="1"/>
</dbReference>
<dbReference type="Proteomes" id="UP000307173">
    <property type="component" value="Unassembled WGS sequence"/>
</dbReference>
<comment type="subcellular location">
    <subcellularLocation>
        <location evidence="1">Nucleus</location>
    </subcellularLocation>
</comment>
<dbReference type="PANTHER" id="PTHR12585:SF69">
    <property type="entry name" value="FI11703P"/>
    <property type="match status" value="1"/>
</dbReference>
<evidence type="ECO:0000259" key="4">
    <source>
        <dbReference type="Pfam" id="PF04825"/>
    </source>
</evidence>
<dbReference type="GO" id="GO:0008278">
    <property type="term" value="C:cohesin complex"/>
    <property type="evidence" value="ECO:0007669"/>
    <property type="project" value="InterPro"/>
</dbReference>
<dbReference type="Gene3D" id="1.10.10.580">
    <property type="entry name" value="Structural maintenance of chromosome 1. Chain E"/>
    <property type="match status" value="1"/>
</dbReference>
<dbReference type="GO" id="GO:0005634">
    <property type="term" value="C:nucleus"/>
    <property type="evidence" value="ECO:0007669"/>
    <property type="project" value="UniProtKB-SubCell"/>
</dbReference>
<dbReference type="EMBL" id="SELW01000208">
    <property type="protein sequence ID" value="TID30073.1"/>
    <property type="molecule type" value="Genomic_DNA"/>
</dbReference>
<accession>A0A4T0X4B1</accession>
<sequence>MEISVGNRENLLSAVWLLATLNGDGARKPGKKNVTKIDIVETCQCIIDVSETLNLRRTSNLMYGTVLAYKSKCLWNWKEVNSCRMLIRRLGMMTTKCGVDTLRDNGDNGKGNGGIKLLADDPKFDIMFGLVEEFVDIAPNQNGSKGKYAFEKMMSGSDSDESENTVSKERPVSTQEKWDEADLDFQFDASGNVIQLKGENDVENTILSEAEIRNSFVDFNAFDELPEFEINYENDVPVEPQVQPEPAVPEHSTQDLLITPPATKRRKTGKSRQPARKRLVFDIDTCFTGVQLRDIRDGYIVGEKKKLEERYLSARKIEWENELKGLADITRYNNGFARDRGEDKEEEERDDNDRLPSFEDIEYGRERMESRLRSRSSSVSSVEIGRRAVDSRNSSSFRFDFSQREGDNTANVADIAQMDISFGLDNLGEFDDISSVGRPDIESFEEEIGDGDGTARFSVLTFGNNAKEVSCKFMFVLELATKNRARVSQDSLFGEIYIELK</sequence>
<organism evidence="5 6">
    <name type="scientific">Pichia inconspicua</name>
    <dbReference type="NCBI Taxonomy" id="52247"/>
    <lineage>
        <taxon>Eukaryota</taxon>
        <taxon>Fungi</taxon>
        <taxon>Dikarya</taxon>
        <taxon>Ascomycota</taxon>
        <taxon>Saccharomycotina</taxon>
        <taxon>Pichiomycetes</taxon>
        <taxon>Pichiales</taxon>
        <taxon>Pichiaceae</taxon>
        <taxon>Pichia</taxon>
    </lineage>
</organism>
<evidence type="ECO:0000256" key="3">
    <source>
        <dbReference type="SAM" id="MobiDB-lite"/>
    </source>
</evidence>
<evidence type="ECO:0000256" key="2">
    <source>
        <dbReference type="ARBA" id="ARBA00023242"/>
    </source>
</evidence>
<feature type="region of interest" description="Disordered" evidence="3">
    <location>
        <begin position="338"/>
        <end position="360"/>
    </location>
</feature>
<name>A0A4T0X4B1_9ASCO</name>
<dbReference type="AlphaFoldDB" id="A0A4T0X4B1"/>
<feature type="compositionally biased region" description="Basic and acidic residues" evidence="3">
    <location>
        <begin position="166"/>
        <end position="175"/>
    </location>
</feature>
<keyword evidence="2" id="KW-0539">Nucleus</keyword>
<feature type="domain" description="Rad21/Rec8-like protein N-terminal" evidence="4">
    <location>
        <begin position="8"/>
        <end position="92"/>
    </location>
</feature>
<feature type="region of interest" description="Disordered" evidence="3">
    <location>
        <begin position="154"/>
        <end position="175"/>
    </location>
</feature>
<feature type="compositionally biased region" description="Basic residues" evidence="3">
    <location>
        <begin position="263"/>
        <end position="273"/>
    </location>
</feature>
<dbReference type="InterPro" id="IPR039781">
    <property type="entry name" value="Rad21/Rec8-like"/>
</dbReference>
<protein>
    <recommendedName>
        <fullName evidence="4">Rad21/Rec8-like protein N-terminal domain-containing protein</fullName>
    </recommendedName>
</protein>
<evidence type="ECO:0000313" key="5">
    <source>
        <dbReference type="EMBL" id="TID30073.1"/>
    </source>
</evidence>
<keyword evidence="6" id="KW-1185">Reference proteome</keyword>
<evidence type="ECO:0000313" key="6">
    <source>
        <dbReference type="Proteomes" id="UP000307173"/>
    </source>
</evidence>
<feature type="region of interest" description="Disordered" evidence="3">
    <location>
        <begin position="243"/>
        <end position="273"/>
    </location>
</feature>
<dbReference type="InterPro" id="IPR006910">
    <property type="entry name" value="Rad21_Rec8_N"/>
</dbReference>
<feature type="compositionally biased region" description="Basic and acidic residues" evidence="3">
    <location>
        <begin position="351"/>
        <end position="360"/>
    </location>
</feature>
<dbReference type="GO" id="GO:0007062">
    <property type="term" value="P:sister chromatid cohesion"/>
    <property type="evidence" value="ECO:0007669"/>
    <property type="project" value="InterPro"/>
</dbReference>
<dbReference type="PANTHER" id="PTHR12585">
    <property type="entry name" value="SCC1 / RAD21 FAMILY MEMBER"/>
    <property type="match status" value="1"/>
</dbReference>
<dbReference type="OrthoDB" id="5427633at2759"/>
<reference evidence="5 6" key="1">
    <citation type="journal article" date="2019" name="Front. Genet.">
        <title>Whole-Genome Sequencing of the Opportunistic Yeast Pathogen Candida inconspicua Uncovers Its Hybrid Origin.</title>
        <authorList>
            <person name="Mixao V."/>
            <person name="Hansen A.P."/>
            <person name="Saus E."/>
            <person name="Boekhout T."/>
            <person name="Lass-Florl C."/>
            <person name="Gabaldon T."/>
        </authorList>
    </citation>
    <scope>NUCLEOTIDE SEQUENCE [LARGE SCALE GENOMIC DNA]</scope>
    <source>
        <strain evidence="5 6">CBS 180</strain>
    </source>
</reference>
<dbReference type="GO" id="GO:1990414">
    <property type="term" value="P:replication-born double-strand break repair via sister chromatid exchange"/>
    <property type="evidence" value="ECO:0007669"/>
    <property type="project" value="TreeGrafter"/>
</dbReference>
<dbReference type="GO" id="GO:0003682">
    <property type="term" value="F:chromatin binding"/>
    <property type="evidence" value="ECO:0007669"/>
    <property type="project" value="TreeGrafter"/>
</dbReference>
<gene>
    <name evidence="5" type="ORF">CANINC_001359</name>
</gene>